<dbReference type="InterPro" id="IPR011051">
    <property type="entry name" value="RmlC_Cupin_sf"/>
</dbReference>
<evidence type="ECO:0000313" key="4">
    <source>
        <dbReference type="Proteomes" id="UP000249169"/>
    </source>
</evidence>
<dbReference type="Gene3D" id="2.60.120.10">
    <property type="entry name" value="Jelly Rolls"/>
    <property type="match status" value="1"/>
</dbReference>
<dbReference type="Pfam" id="PF07883">
    <property type="entry name" value="Cupin_2"/>
    <property type="match status" value="1"/>
</dbReference>
<comment type="caution">
    <text evidence="3">The sequence shown here is derived from an EMBL/GenBank/DDBJ whole genome shotgun (WGS) entry which is preliminary data.</text>
</comment>
<protein>
    <recommendedName>
        <fullName evidence="2">Cupin type-2 domain-containing protein</fullName>
    </recommendedName>
</protein>
<reference evidence="3 4" key="1">
    <citation type="submission" date="2018-05" db="EMBL/GenBank/DDBJ databases">
        <title>Lujinxingia marina gen. nov. sp. nov., a new facultative anaerobic member of the class Deltaproteobacteria, and proposal of Lujinxingaceae fam. nov.</title>
        <authorList>
            <person name="Li C.-M."/>
        </authorList>
    </citation>
    <scope>NUCLEOTIDE SEQUENCE [LARGE SCALE GENOMIC DNA]</scope>
    <source>
        <strain evidence="3 4">B210</strain>
    </source>
</reference>
<accession>A0A328C3C4</accession>
<dbReference type="InterPro" id="IPR014710">
    <property type="entry name" value="RmlC-like_jellyroll"/>
</dbReference>
<dbReference type="SUPFAM" id="SSF51182">
    <property type="entry name" value="RmlC-like cupins"/>
    <property type="match status" value="1"/>
</dbReference>
<feature type="compositionally biased region" description="Basic residues" evidence="1">
    <location>
        <begin position="160"/>
        <end position="169"/>
    </location>
</feature>
<name>A0A328C3C4_9DELT</name>
<sequence length="186" mass="20222">MMGDAMDRTRQIVAVLIGALVVSAASAVIAQTRGEQAQVINARRAPERVGDEGQVRVAPLLQGAQAYMGRWVLAPNAQTEARTTEAEEYLYILEGSGVAVINGQSYIIGPEMAVFVPAGAEIRVTNGAERLVAVQVFAPADEAARFEEWRLRDDGESWPPRRRRPRVRTRQSGLDPAEPGDVSLMP</sequence>
<dbReference type="EMBL" id="QHKO01000005">
    <property type="protein sequence ID" value="RAL21514.1"/>
    <property type="molecule type" value="Genomic_DNA"/>
</dbReference>
<proteinExistence type="predicted"/>
<dbReference type="Proteomes" id="UP000249169">
    <property type="component" value="Unassembled WGS sequence"/>
</dbReference>
<evidence type="ECO:0000259" key="2">
    <source>
        <dbReference type="Pfam" id="PF07883"/>
    </source>
</evidence>
<dbReference type="AlphaFoldDB" id="A0A328C3C4"/>
<organism evidence="3 4">
    <name type="scientific">Lujinxingia litoralis</name>
    <dbReference type="NCBI Taxonomy" id="2211119"/>
    <lineage>
        <taxon>Bacteria</taxon>
        <taxon>Deltaproteobacteria</taxon>
        <taxon>Bradymonadales</taxon>
        <taxon>Lujinxingiaceae</taxon>
        <taxon>Lujinxingia</taxon>
    </lineage>
</organism>
<gene>
    <name evidence="3" type="ORF">DL240_11670</name>
</gene>
<keyword evidence="4" id="KW-1185">Reference proteome</keyword>
<feature type="region of interest" description="Disordered" evidence="1">
    <location>
        <begin position="154"/>
        <end position="186"/>
    </location>
</feature>
<dbReference type="InterPro" id="IPR013096">
    <property type="entry name" value="Cupin_2"/>
</dbReference>
<feature type="domain" description="Cupin type-2" evidence="2">
    <location>
        <begin position="70"/>
        <end position="129"/>
    </location>
</feature>
<evidence type="ECO:0000256" key="1">
    <source>
        <dbReference type="SAM" id="MobiDB-lite"/>
    </source>
</evidence>
<evidence type="ECO:0000313" key="3">
    <source>
        <dbReference type="EMBL" id="RAL21514.1"/>
    </source>
</evidence>